<sequence>MPIRNPFRRGPGGVDVHDENQRPSARGQSEDTGFQRAKTTGSKPVEILEKEYKLSEINDSGVFLPPSPTEKSTFWGGKSRTSTSSNHRSVLSDNEPFSISRESFDSYRRSFDISARAPVIENLDIRPRQSLDSRRLPRSSLNERRFERPISTTEEDFEDVGLNDEPPKQKKKGFFARFGDSSENLSKPDSRPASGLGFHLVGGRKRGQSGQGAELSPMPRSMDGMHQVSVESK</sequence>
<feature type="region of interest" description="Disordered" evidence="1">
    <location>
        <begin position="118"/>
        <end position="233"/>
    </location>
</feature>
<organism evidence="2 3">
    <name type="scientific">Lasiodiplodia theobromae</name>
    <dbReference type="NCBI Taxonomy" id="45133"/>
    <lineage>
        <taxon>Eukaryota</taxon>
        <taxon>Fungi</taxon>
        <taxon>Dikarya</taxon>
        <taxon>Ascomycota</taxon>
        <taxon>Pezizomycotina</taxon>
        <taxon>Dothideomycetes</taxon>
        <taxon>Dothideomycetes incertae sedis</taxon>
        <taxon>Botryosphaeriales</taxon>
        <taxon>Botryosphaeriaceae</taxon>
        <taxon>Lasiodiplodia</taxon>
    </lineage>
</organism>
<reference evidence="2 3" key="1">
    <citation type="journal article" date="2019" name="Sci. Rep.">
        <title>A multi-omics analysis of the grapevine pathogen Lasiodiplodia theobromae reveals that temperature affects the expression of virulence- and pathogenicity-related genes.</title>
        <authorList>
            <person name="Felix C."/>
            <person name="Meneses R."/>
            <person name="Goncalves M.F.M."/>
            <person name="Tilleman L."/>
            <person name="Duarte A.S."/>
            <person name="Jorrin-Novo J.V."/>
            <person name="Van de Peer Y."/>
            <person name="Deforce D."/>
            <person name="Van Nieuwerburgh F."/>
            <person name="Esteves A.C."/>
            <person name="Alves A."/>
        </authorList>
    </citation>
    <scope>NUCLEOTIDE SEQUENCE [LARGE SCALE GENOMIC DNA]</scope>
    <source>
        <strain evidence="2 3">LA-SOL3</strain>
    </source>
</reference>
<accession>A0A5N5DKV7</accession>
<protein>
    <submittedName>
        <fullName evidence="2">Uncharacterized protein</fullName>
    </submittedName>
</protein>
<dbReference type="AlphaFoldDB" id="A0A5N5DKV7"/>
<feature type="compositionally biased region" description="Polar residues" evidence="1">
    <location>
        <begin position="79"/>
        <end position="92"/>
    </location>
</feature>
<evidence type="ECO:0000256" key="1">
    <source>
        <dbReference type="SAM" id="MobiDB-lite"/>
    </source>
</evidence>
<feature type="compositionally biased region" description="Acidic residues" evidence="1">
    <location>
        <begin position="153"/>
        <end position="162"/>
    </location>
</feature>
<comment type="caution">
    <text evidence="2">The sequence shown here is derived from an EMBL/GenBank/DDBJ whole genome shotgun (WGS) entry which is preliminary data.</text>
</comment>
<name>A0A5N5DKV7_9PEZI</name>
<dbReference type="OrthoDB" id="5397330at2759"/>
<gene>
    <name evidence="2" type="ORF">DBV05_g3855</name>
</gene>
<feature type="region of interest" description="Disordered" evidence="1">
    <location>
        <begin position="59"/>
        <end position="92"/>
    </location>
</feature>
<feature type="region of interest" description="Disordered" evidence="1">
    <location>
        <begin position="1"/>
        <end position="43"/>
    </location>
</feature>
<proteinExistence type="predicted"/>
<dbReference type="Proteomes" id="UP000325902">
    <property type="component" value="Unassembled WGS sequence"/>
</dbReference>
<evidence type="ECO:0000313" key="3">
    <source>
        <dbReference type="Proteomes" id="UP000325902"/>
    </source>
</evidence>
<keyword evidence="3" id="KW-1185">Reference proteome</keyword>
<dbReference type="EMBL" id="VCHE01000017">
    <property type="protein sequence ID" value="KAB2577522.1"/>
    <property type="molecule type" value="Genomic_DNA"/>
</dbReference>
<evidence type="ECO:0000313" key="2">
    <source>
        <dbReference type="EMBL" id="KAB2577522.1"/>
    </source>
</evidence>
<feature type="compositionally biased region" description="Basic and acidic residues" evidence="1">
    <location>
        <begin position="123"/>
        <end position="148"/>
    </location>
</feature>
<feature type="compositionally biased region" description="Polar residues" evidence="1">
    <location>
        <begin position="22"/>
        <end position="42"/>
    </location>
</feature>